<evidence type="ECO:0000313" key="2">
    <source>
        <dbReference type="EMBL" id="AYV89115.1"/>
    </source>
</evidence>
<dbReference type="AlphaFoldDB" id="A0A3G5APJ3"/>
<protein>
    <submittedName>
        <fullName evidence="2">Beta-mannosidase isoform X2</fullName>
    </submittedName>
</protein>
<name>A0A3G5APJ3_9ACAR</name>
<reference evidence="2" key="1">
    <citation type="submission" date="2018-09" db="EMBL/GenBank/DDBJ databases">
        <title>Comparative analyses of salivary proteins from the facultative symbiont-infected and uninfected Tetranychus truncatus.</title>
        <authorList>
            <person name="Zhu Y.-X."/>
            <person name="Huang H.-J."/>
            <person name="Hong X.-Y."/>
        </authorList>
    </citation>
    <scope>NUCLEOTIDE SEQUENCE</scope>
</reference>
<accession>A0A3G5APJ3</accession>
<dbReference type="Pfam" id="PF17753">
    <property type="entry name" value="Ig_mannosidase"/>
    <property type="match status" value="1"/>
</dbReference>
<dbReference type="EMBL" id="MH990568">
    <property type="protein sequence ID" value="AYV89115.1"/>
    <property type="molecule type" value="mRNA"/>
</dbReference>
<feature type="domain" description="Beta-mannosidase Ig-fold" evidence="1">
    <location>
        <begin position="74"/>
        <end position="145"/>
    </location>
</feature>
<evidence type="ECO:0000259" key="1">
    <source>
        <dbReference type="Pfam" id="PF17753"/>
    </source>
</evidence>
<organism evidence="2">
    <name type="scientific">Tetranychus truncatus</name>
    <dbReference type="NCBI Taxonomy" id="93132"/>
    <lineage>
        <taxon>Eukaryota</taxon>
        <taxon>Metazoa</taxon>
        <taxon>Ecdysozoa</taxon>
        <taxon>Arthropoda</taxon>
        <taxon>Chelicerata</taxon>
        <taxon>Arachnida</taxon>
        <taxon>Acari</taxon>
        <taxon>Acariformes</taxon>
        <taxon>Trombidiformes</taxon>
        <taxon>Prostigmata</taxon>
        <taxon>Eleutherengona</taxon>
        <taxon>Raphignathae</taxon>
        <taxon>Tetranychoidea</taxon>
        <taxon>Tetranychidae</taxon>
        <taxon>Tetranychus</taxon>
    </lineage>
</organism>
<dbReference type="InterPro" id="IPR041625">
    <property type="entry name" value="Beta-mannosidase_Ig"/>
</dbReference>
<dbReference type="Gene3D" id="2.60.40.10">
    <property type="entry name" value="Immunoglobulins"/>
    <property type="match status" value="1"/>
</dbReference>
<dbReference type="InterPro" id="IPR013783">
    <property type="entry name" value="Ig-like_fold"/>
</dbReference>
<sequence>MVYGKKLSEAVTSDFKNCIVKLKYSTVQSSSIDVNSGENFLLLAKPKELNLKRSNIKINWVSKDDSDYAKKGLKNYSNVYKINLSTDYPALFVWLDFKVGSGMDGVFSTNGFNMLESSKEIFLGTNKQVSTDDIKNSLTVTHLKENMN</sequence>
<proteinExistence type="evidence at transcript level"/>